<dbReference type="Pfam" id="PF13410">
    <property type="entry name" value="GST_C_2"/>
    <property type="match status" value="1"/>
</dbReference>
<dbReference type="InterPro" id="IPR036282">
    <property type="entry name" value="Glutathione-S-Trfase_C_sf"/>
</dbReference>
<organism evidence="4 5">
    <name type="scientific">Leeia speluncae</name>
    <dbReference type="NCBI Taxonomy" id="2884804"/>
    <lineage>
        <taxon>Bacteria</taxon>
        <taxon>Pseudomonadati</taxon>
        <taxon>Pseudomonadota</taxon>
        <taxon>Betaproteobacteria</taxon>
        <taxon>Neisseriales</taxon>
        <taxon>Leeiaceae</taxon>
        <taxon>Leeia</taxon>
    </lineage>
</organism>
<sequence length="214" mass="24047">MELYTYFRSSAAYRVRIACALKGVSPTPHFVHLLNHGGEQKQAEYSKINPNQTVPTLVTEEGAITQSLAILEYLEERYPNPPLLPVHSHDRAFVRSIALTIACDIHPINNLRVLQYLTGTLGIAEDAKNTWYQHWVMHGLNALESQLANHPASGDFCHGDQPTFADICLIPQLYNARRFKVDLSAYPTLTRIESNCLAISAFIEASPEKQPDYQ</sequence>
<name>A0ABS8D3C1_9NEIS</name>
<dbReference type="Proteomes" id="UP001165395">
    <property type="component" value="Unassembled WGS sequence"/>
</dbReference>
<accession>A0ABS8D3C1</accession>
<keyword evidence="4" id="KW-0413">Isomerase</keyword>
<dbReference type="EC" id="5.2.1.2" evidence="4"/>
<protein>
    <submittedName>
        <fullName evidence="4">Maleylacetoacetate isomerase</fullName>
        <ecNumber evidence="4">5.2.1.2</ecNumber>
    </submittedName>
</protein>
<dbReference type="PROSITE" id="PS50404">
    <property type="entry name" value="GST_NTER"/>
    <property type="match status" value="1"/>
</dbReference>
<dbReference type="PANTHER" id="PTHR42673">
    <property type="entry name" value="MALEYLACETOACETATE ISOMERASE"/>
    <property type="match status" value="1"/>
</dbReference>
<feature type="domain" description="GST C-terminal" evidence="3">
    <location>
        <begin position="87"/>
        <end position="214"/>
    </location>
</feature>
<evidence type="ECO:0000313" key="5">
    <source>
        <dbReference type="Proteomes" id="UP001165395"/>
    </source>
</evidence>
<dbReference type="InterPro" id="IPR005955">
    <property type="entry name" value="GST_Zeta"/>
</dbReference>
<dbReference type="InterPro" id="IPR010987">
    <property type="entry name" value="Glutathione-S-Trfase_C-like"/>
</dbReference>
<evidence type="ECO:0000313" key="4">
    <source>
        <dbReference type="EMBL" id="MCB6182692.1"/>
    </source>
</evidence>
<dbReference type="InterPro" id="IPR004045">
    <property type="entry name" value="Glutathione_S-Trfase_N"/>
</dbReference>
<dbReference type="NCBIfam" id="TIGR01262">
    <property type="entry name" value="maiA"/>
    <property type="match status" value="1"/>
</dbReference>
<dbReference type="InterPro" id="IPR040079">
    <property type="entry name" value="Glutathione_S-Trfase"/>
</dbReference>
<evidence type="ECO:0000259" key="3">
    <source>
        <dbReference type="PROSITE" id="PS50405"/>
    </source>
</evidence>
<dbReference type="EMBL" id="JAJBZT010000002">
    <property type="protein sequence ID" value="MCB6182692.1"/>
    <property type="molecule type" value="Genomic_DNA"/>
</dbReference>
<dbReference type="CDD" id="cd03191">
    <property type="entry name" value="GST_C_Zeta"/>
    <property type="match status" value="1"/>
</dbReference>
<dbReference type="InterPro" id="IPR034330">
    <property type="entry name" value="GST_Zeta_C"/>
</dbReference>
<gene>
    <name evidence="4" type="primary">maiA</name>
    <name evidence="4" type="ORF">LIN78_03880</name>
</gene>
<evidence type="ECO:0000256" key="1">
    <source>
        <dbReference type="ARBA" id="ARBA00010007"/>
    </source>
</evidence>
<dbReference type="InterPro" id="IPR034333">
    <property type="entry name" value="GST_Zeta_N"/>
</dbReference>
<dbReference type="RefSeq" id="WP_227178687.1">
    <property type="nucleotide sequence ID" value="NZ_JAJBZT010000002.1"/>
</dbReference>
<dbReference type="CDD" id="cd03042">
    <property type="entry name" value="GST_N_Zeta"/>
    <property type="match status" value="1"/>
</dbReference>
<dbReference type="SUPFAM" id="SSF52833">
    <property type="entry name" value="Thioredoxin-like"/>
    <property type="match status" value="1"/>
</dbReference>
<dbReference type="GO" id="GO:0016034">
    <property type="term" value="F:maleylacetoacetate isomerase activity"/>
    <property type="evidence" value="ECO:0007669"/>
    <property type="project" value="UniProtKB-EC"/>
</dbReference>
<dbReference type="Gene3D" id="3.40.30.10">
    <property type="entry name" value="Glutaredoxin"/>
    <property type="match status" value="1"/>
</dbReference>
<proteinExistence type="inferred from homology"/>
<reference evidence="4" key="1">
    <citation type="submission" date="2021-10" db="EMBL/GenBank/DDBJ databases">
        <title>The complete genome sequence of Leeia sp. TBRC 13508.</title>
        <authorList>
            <person name="Charoenyingcharoen P."/>
            <person name="Yukphan P."/>
        </authorList>
    </citation>
    <scope>NUCLEOTIDE SEQUENCE</scope>
    <source>
        <strain evidence="4">TBRC 13508</strain>
    </source>
</reference>
<comment type="caution">
    <text evidence="4">The sequence shown here is derived from an EMBL/GenBank/DDBJ whole genome shotgun (WGS) entry which is preliminary data.</text>
</comment>
<dbReference type="InterPro" id="IPR036249">
    <property type="entry name" value="Thioredoxin-like_sf"/>
</dbReference>
<dbReference type="PROSITE" id="PS50405">
    <property type="entry name" value="GST_CTER"/>
    <property type="match status" value="1"/>
</dbReference>
<comment type="similarity">
    <text evidence="1">Belongs to the GST superfamily. Zeta family.</text>
</comment>
<dbReference type="Pfam" id="PF13417">
    <property type="entry name" value="GST_N_3"/>
    <property type="match status" value="1"/>
</dbReference>
<dbReference type="SFLD" id="SFLDS00019">
    <property type="entry name" value="Glutathione_Transferase_(cytos"/>
    <property type="match status" value="1"/>
</dbReference>
<dbReference type="Gene3D" id="1.20.1050.10">
    <property type="match status" value="1"/>
</dbReference>
<keyword evidence="5" id="KW-1185">Reference proteome</keyword>
<dbReference type="SFLD" id="SFLDG00358">
    <property type="entry name" value="Main_(cytGST)"/>
    <property type="match status" value="1"/>
</dbReference>
<dbReference type="SUPFAM" id="SSF47616">
    <property type="entry name" value="GST C-terminal domain-like"/>
    <property type="match status" value="1"/>
</dbReference>
<evidence type="ECO:0000259" key="2">
    <source>
        <dbReference type="PROSITE" id="PS50404"/>
    </source>
</evidence>
<feature type="domain" description="GST N-terminal" evidence="2">
    <location>
        <begin position="1"/>
        <end position="82"/>
    </location>
</feature>
<dbReference type="PANTHER" id="PTHR42673:SF21">
    <property type="entry name" value="GLUTATHIONE S-TRANSFERASE YFCF"/>
    <property type="match status" value="1"/>
</dbReference>